<protein>
    <submittedName>
        <fullName evidence="1">Uncharacterized protein</fullName>
    </submittedName>
</protein>
<dbReference type="AlphaFoldDB" id="A0A5C6NKS4"/>
<dbReference type="EMBL" id="RHFK02000012">
    <property type="protein sequence ID" value="TWW67249.1"/>
    <property type="molecule type" value="Genomic_DNA"/>
</dbReference>
<proteinExistence type="predicted"/>
<dbReference type="Proteomes" id="UP000324091">
    <property type="component" value="Chromosome 2"/>
</dbReference>
<name>A0A5C6NKS4_9TELE</name>
<comment type="caution">
    <text evidence="1">The sequence shown here is derived from an EMBL/GenBank/DDBJ whole genome shotgun (WGS) entry which is preliminary data.</text>
</comment>
<accession>A0A5C6NKS4</accession>
<organism evidence="1 2">
    <name type="scientific">Takifugu flavidus</name>
    <name type="common">sansaifugu</name>
    <dbReference type="NCBI Taxonomy" id="433684"/>
    <lineage>
        <taxon>Eukaryota</taxon>
        <taxon>Metazoa</taxon>
        <taxon>Chordata</taxon>
        <taxon>Craniata</taxon>
        <taxon>Vertebrata</taxon>
        <taxon>Euteleostomi</taxon>
        <taxon>Actinopterygii</taxon>
        <taxon>Neopterygii</taxon>
        <taxon>Teleostei</taxon>
        <taxon>Neoteleostei</taxon>
        <taxon>Acanthomorphata</taxon>
        <taxon>Eupercaria</taxon>
        <taxon>Tetraodontiformes</taxon>
        <taxon>Tetradontoidea</taxon>
        <taxon>Tetraodontidae</taxon>
        <taxon>Takifugu</taxon>
    </lineage>
</organism>
<sequence length="54" mass="5786">MPCPQAWLQEGSPVTRIGARDLFAIGGPTRGIKPQTTELLGSLGHANPSTTIRW</sequence>
<gene>
    <name evidence="1" type="ORF">D4764_02G0002900</name>
</gene>
<evidence type="ECO:0000313" key="1">
    <source>
        <dbReference type="EMBL" id="TWW67249.1"/>
    </source>
</evidence>
<evidence type="ECO:0000313" key="2">
    <source>
        <dbReference type="Proteomes" id="UP000324091"/>
    </source>
</evidence>
<reference evidence="1 2" key="1">
    <citation type="submission" date="2019-04" db="EMBL/GenBank/DDBJ databases">
        <title>Chromosome genome assembly for Takifugu flavidus.</title>
        <authorList>
            <person name="Xiao S."/>
        </authorList>
    </citation>
    <scope>NUCLEOTIDE SEQUENCE [LARGE SCALE GENOMIC DNA]</scope>
    <source>
        <strain evidence="1">HTHZ2018</strain>
        <tissue evidence="1">Muscle</tissue>
    </source>
</reference>
<keyword evidence="2" id="KW-1185">Reference proteome</keyword>